<protein>
    <recommendedName>
        <fullName evidence="5">Type IV pilus biogenesis protein PilP</fullName>
    </recommendedName>
</protein>
<sequence length="233" mass="23691">MNKSLQILALSGVLVAVVGCGAPEPPLAAPTVTLPAVKVNFSTEAGVPPTDGDPKMNLVAIRRAAARSGGARSDPFALRPDEQQFEKEQNMERMFAENGTFQGPQFEPKDAVVVPPPVVEPQPYRRLAGIVVGDSVLAIIDMGNGSTELIRPGMKVPGTEWTVVSIDEEKAVLRRAGNRLPKQIVVRLELPPAGIGGNNGAPAGGGFKGPGGGPGPGGGAPADVGGGLGGNGG</sequence>
<dbReference type="KEGG" id="fgi:OP10G_2410"/>
<reference evidence="3 4" key="1">
    <citation type="journal article" date="2014" name="PLoS ONE">
        <title>The first complete genome sequence of the class fimbriimonadia in the phylum armatimonadetes.</title>
        <authorList>
            <person name="Hu Z.Y."/>
            <person name="Wang Y.Z."/>
            <person name="Im W.T."/>
            <person name="Wang S.Y."/>
            <person name="Zhao G.P."/>
            <person name="Zheng H.J."/>
            <person name="Quan Z.X."/>
        </authorList>
    </citation>
    <scope>NUCLEOTIDE SEQUENCE [LARGE SCALE GENOMIC DNA]</scope>
    <source>
        <strain evidence="3">Gsoil 348</strain>
    </source>
</reference>
<name>A0A068NQD2_FIMGI</name>
<feature type="chain" id="PRO_5001653836" description="Type IV pilus biogenesis protein PilP" evidence="2">
    <location>
        <begin position="29"/>
        <end position="233"/>
    </location>
</feature>
<accession>A0A068NQD2</accession>
<gene>
    <name evidence="3" type="ORF">OP10G_2410</name>
</gene>
<dbReference type="Gene3D" id="2.30.30.830">
    <property type="match status" value="1"/>
</dbReference>
<organism evidence="3 4">
    <name type="scientific">Fimbriimonas ginsengisoli Gsoil 348</name>
    <dbReference type="NCBI Taxonomy" id="661478"/>
    <lineage>
        <taxon>Bacteria</taxon>
        <taxon>Bacillati</taxon>
        <taxon>Armatimonadota</taxon>
        <taxon>Fimbriimonadia</taxon>
        <taxon>Fimbriimonadales</taxon>
        <taxon>Fimbriimonadaceae</taxon>
        <taxon>Fimbriimonas</taxon>
    </lineage>
</organism>
<proteinExistence type="predicted"/>
<dbReference type="RefSeq" id="WP_025225662.1">
    <property type="nucleotide sequence ID" value="NZ_CP007139.1"/>
</dbReference>
<keyword evidence="4" id="KW-1185">Reference proteome</keyword>
<evidence type="ECO:0000313" key="4">
    <source>
        <dbReference type="Proteomes" id="UP000027982"/>
    </source>
</evidence>
<dbReference type="Proteomes" id="UP000027982">
    <property type="component" value="Chromosome"/>
</dbReference>
<keyword evidence="2" id="KW-0732">Signal</keyword>
<dbReference type="EMBL" id="CP007139">
    <property type="protein sequence ID" value="AIE85778.1"/>
    <property type="molecule type" value="Genomic_DNA"/>
</dbReference>
<feature type="region of interest" description="Disordered" evidence="1">
    <location>
        <begin position="197"/>
        <end position="233"/>
    </location>
</feature>
<evidence type="ECO:0008006" key="5">
    <source>
        <dbReference type="Google" id="ProtNLM"/>
    </source>
</evidence>
<dbReference type="STRING" id="661478.OP10G_2410"/>
<evidence type="ECO:0000313" key="3">
    <source>
        <dbReference type="EMBL" id="AIE85778.1"/>
    </source>
</evidence>
<evidence type="ECO:0000256" key="1">
    <source>
        <dbReference type="SAM" id="MobiDB-lite"/>
    </source>
</evidence>
<dbReference type="AlphaFoldDB" id="A0A068NQD2"/>
<feature type="signal peptide" evidence="2">
    <location>
        <begin position="1"/>
        <end position="28"/>
    </location>
</feature>
<dbReference type="PROSITE" id="PS51257">
    <property type="entry name" value="PROKAR_LIPOPROTEIN"/>
    <property type="match status" value="1"/>
</dbReference>
<evidence type="ECO:0000256" key="2">
    <source>
        <dbReference type="SAM" id="SignalP"/>
    </source>
</evidence>
<dbReference type="HOGENOM" id="CLU_1188528_0_0_0"/>